<name>A0A5D3DC30_CUCMM</name>
<evidence type="ECO:0000313" key="1">
    <source>
        <dbReference type="EMBL" id="KAA0068195.1"/>
    </source>
</evidence>
<accession>A0A5D3DC30</accession>
<organism evidence="2 4">
    <name type="scientific">Cucumis melo var. makuwa</name>
    <name type="common">Oriental melon</name>
    <dbReference type="NCBI Taxonomy" id="1194695"/>
    <lineage>
        <taxon>Eukaryota</taxon>
        <taxon>Viridiplantae</taxon>
        <taxon>Streptophyta</taxon>
        <taxon>Embryophyta</taxon>
        <taxon>Tracheophyta</taxon>
        <taxon>Spermatophyta</taxon>
        <taxon>Magnoliopsida</taxon>
        <taxon>eudicotyledons</taxon>
        <taxon>Gunneridae</taxon>
        <taxon>Pentapetalae</taxon>
        <taxon>rosids</taxon>
        <taxon>fabids</taxon>
        <taxon>Cucurbitales</taxon>
        <taxon>Cucurbitaceae</taxon>
        <taxon>Benincaseae</taxon>
        <taxon>Cucumis</taxon>
    </lineage>
</organism>
<dbReference type="Proteomes" id="UP000321393">
    <property type="component" value="Unassembled WGS sequence"/>
</dbReference>
<evidence type="ECO:0000313" key="2">
    <source>
        <dbReference type="EMBL" id="TYK21116.1"/>
    </source>
</evidence>
<proteinExistence type="predicted"/>
<sequence>MDPSPIDDSHLYLQTTYRSQTIWDTSFIAVLSCRRRDTAFQRIVPFDQHIAPYLEVSGFPGWVHADRLTFDYCVGHYDPYMVV</sequence>
<dbReference type="AlphaFoldDB" id="A0A5D3DC30"/>
<evidence type="ECO:0000313" key="3">
    <source>
        <dbReference type="Proteomes" id="UP000321393"/>
    </source>
</evidence>
<dbReference type="Proteomes" id="UP000321947">
    <property type="component" value="Unassembled WGS sequence"/>
</dbReference>
<dbReference type="EMBL" id="SSTD01005932">
    <property type="protein sequence ID" value="TYK21116.1"/>
    <property type="molecule type" value="Genomic_DNA"/>
</dbReference>
<gene>
    <name evidence="2" type="ORF">E5676_scaffold392G00930</name>
    <name evidence="1" type="ORF">E6C27_scaffold238G001780</name>
</gene>
<protein>
    <submittedName>
        <fullName evidence="2">Serine/threonine-protein phosphatase 7 long form-like protein</fullName>
    </submittedName>
</protein>
<evidence type="ECO:0000313" key="4">
    <source>
        <dbReference type="Proteomes" id="UP000321947"/>
    </source>
</evidence>
<comment type="caution">
    <text evidence="2">The sequence shown here is derived from an EMBL/GenBank/DDBJ whole genome shotgun (WGS) entry which is preliminary data.</text>
</comment>
<reference evidence="3 4" key="1">
    <citation type="submission" date="2019-08" db="EMBL/GenBank/DDBJ databases">
        <title>Draft genome sequences of two oriental melons (Cucumis melo L. var makuwa).</title>
        <authorList>
            <person name="Kwon S.-Y."/>
        </authorList>
    </citation>
    <scope>NUCLEOTIDE SEQUENCE [LARGE SCALE GENOMIC DNA]</scope>
    <source>
        <strain evidence="4">cv. Chang Bougi</strain>
        <strain evidence="3">cv. SW 3</strain>
        <tissue evidence="2">Leaf</tissue>
    </source>
</reference>
<dbReference type="EMBL" id="SSTE01000109">
    <property type="protein sequence ID" value="KAA0068195.1"/>
    <property type="molecule type" value="Genomic_DNA"/>
</dbReference>